<proteinExistence type="predicted"/>
<evidence type="ECO:0000313" key="3">
    <source>
        <dbReference type="EMBL" id="MCI1188856.1"/>
    </source>
</evidence>
<keyword evidence="1" id="KW-1133">Transmembrane helix</keyword>
<keyword evidence="1" id="KW-0812">Transmembrane</keyword>
<gene>
    <name evidence="3" type="ORF">MON38_15640</name>
</gene>
<feature type="transmembrane region" description="Helical" evidence="1">
    <location>
        <begin position="244"/>
        <end position="265"/>
    </location>
</feature>
<feature type="transmembrane region" description="Helical" evidence="1">
    <location>
        <begin position="47"/>
        <end position="67"/>
    </location>
</feature>
<dbReference type="Pfam" id="PF06181">
    <property type="entry name" value="Urate_ox_N"/>
    <property type="match status" value="1"/>
</dbReference>
<feature type="transmembrane region" description="Helical" evidence="1">
    <location>
        <begin position="186"/>
        <end position="206"/>
    </location>
</feature>
<feature type="domain" description="Urate oxidase N-terminal" evidence="2">
    <location>
        <begin position="75"/>
        <end position="367"/>
    </location>
</feature>
<accession>A0A9X2AG49</accession>
<dbReference type="RefSeq" id="WP_241937083.1">
    <property type="nucleotide sequence ID" value="NZ_JALBGC010000004.1"/>
</dbReference>
<feature type="transmembrane region" description="Helical" evidence="1">
    <location>
        <begin position="218"/>
        <end position="238"/>
    </location>
</feature>
<evidence type="ECO:0000313" key="4">
    <source>
        <dbReference type="Proteomes" id="UP001139193"/>
    </source>
</evidence>
<feature type="transmembrane region" description="Helical" evidence="1">
    <location>
        <begin position="155"/>
        <end position="174"/>
    </location>
</feature>
<dbReference type="AlphaFoldDB" id="A0A9X2AG49"/>
<dbReference type="Proteomes" id="UP001139193">
    <property type="component" value="Unassembled WGS sequence"/>
</dbReference>
<comment type="caution">
    <text evidence="3">The sequence shown here is derived from an EMBL/GenBank/DDBJ whole genome shotgun (WGS) entry which is preliminary data.</text>
</comment>
<keyword evidence="1" id="KW-0472">Membrane</keyword>
<reference evidence="3" key="1">
    <citation type="submission" date="2022-03" db="EMBL/GenBank/DDBJ databases">
        <title>Bacterial whole genome sequence for Hymenobacter sp. DH14.</title>
        <authorList>
            <person name="Le V."/>
        </authorList>
    </citation>
    <scope>NUCLEOTIDE SEQUENCE</scope>
    <source>
        <strain evidence="3">DH14</strain>
    </source>
</reference>
<organism evidence="3 4">
    <name type="scientific">Hymenobacter cyanobacteriorum</name>
    <dbReference type="NCBI Taxonomy" id="2926463"/>
    <lineage>
        <taxon>Bacteria</taxon>
        <taxon>Pseudomonadati</taxon>
        <taxon>Bacteroidota</taxon>
        <taxon>Cytophagia</taxon>
        <taxon>Cytophagales</taxon>
        <taxon>Hymenobacteraceae</taxon>
        <taxon>Hymenobacter</taxon>
    </lineage>
</organism>
<protein>
    <submittedName>
        <fullName evidence="3">Urate hydroxylase PuuD</fullName>
    </submittedName>
</protein>
<evidence type="ECO:0000259" key="2">
    <source>
        <dbReference type="Pfam" id="PF06181"/>
    </source>
</evidence>
<sequence length="472" mass="52027">MIQYVTLFALLLTFLLLLGVIFALQRAAKNRPGGGEIGQSGTTLAGYSYLLMLLAVIAAVGIGYVLARDTPWAGHILEWLNIVVRLMHITFGIAWIGASFYFVFLENALNRTDNVREELAGNLWAVHGGGFYYLEKYKSAPPVIPKSLHWFKYEAYFTWLSGFSLLFVVYYFNASSMLIDPRVLDISPLAGVGIGVGSFVAAWLIYDGLCRTEFVRSPWFKVVGFLIATGFAFFYAQVFSARAAYIHFGAMLGTLMVGNVFFTIIPAQKAMVKAATEGTPLDPTLGKNALARSLHNNYFTLPVLFVMVSNHFPSTFGHSYPWAILAAITLGTAGVKHWLNLREKHQTDTAVWVLPAAVAVLLGVVFVTAPPAQSGGAGAASTCTQEVGISQVNLIVQKRCIQCHSAHPTDDVFKSPPNGVVYDTPEDIIRLKDKIMQRVVVTKTMPQNNKTQITQEERDLIRCWIEQGAQNK</sequence>
<keyword evidence="4" id="KW-1185">Reference proteome</keyword>
<feature type="transmembrane region" description="Helical" evidence="1">
    <location>
        <begin position="79"/>
        <end position="104"/>
    </location>
</feature>
<dbReference type="EMBL" id="JALBGC010000004">
    <property type="protein sequence ID" value="MCI1188856.1"/>
    <property type="molecule type" value="Genomic_DNA"/>
</dbReference>
<dbReference type="InterPro" id="IPR010389">
    <property type="entry name" value="Urate_ox_N"/>
</dbReference>
<name>A0A9X2AG49_9BACT</name>
<evidence type="ECO:0000256" key="1">
    <source>
        <dbReference type="SAM" id="Phobius"/>
    </source>
</evidence>
<feature type="transmembrane region" description="Helical" evidence="1">
    <location>
        <begin position="351"/>
        <end position="369"/>
    </location>
</feature>